<dbReference type="EMBL" id="CP048209">
    <property type="protein sequence ID" value="QHT60506.1"/>
    <property type="molecule type" value="Genomic_DNA"/>
</dbReference>
<dbReference type="Proteomes" id="UP000476064">
    <property type="component" value="Chromosome"/>
</dbReference>
<keyword evidence="4" id="KW-1185">Reference proteome</keyword>
<name>A0A6C0FTL7_9BACL</name>
<organism evidence="3 4">
    <name type="scientific">Paenibacillus lycopersici</name>
    <dbReference type="NCBI Taxonomy" id="2704462"/>
    <lineage>
        <taxon>Bacteria</taxon>
        <taxon>Bacillati</taxon>
        <taxon>Bacillota</taxon>
        <taxon>Bacilli</taxon>
        <taxon>Bacillales</taxon>
        <taxon>Paenibacillaceae</taxon>
        <taxon>Paenibacillus</taxon>
    </lineage>
</organism>
<feature type="region of interest" description="Disordered" evidence="1">
    <location>
        <begin position="1"/>
        <end position="21"/>
    </location>
</feature>
<keyword evidence="2" id="KW-0812">Transmembrane</keyword>
<dbReference type="KEGG" id="plyc:GXP70_11550"/>
<evidence type="ECO:0000313" key="3">
    <source>
        <dbReference type="EMBL" id="QHT60506.1"/>
    </source>
</evidence>
<protein>
    <submittedName>
        <fullName evidence="3">Uncharacterized protein</fullName>
    </submittedName>
</protein>
<proteinExistence type="predicted"/>
<feature type="compositionally biased region" description="Basic residues" evidence="1">
    <location>
        <begin position="1"/>
        <end position="12"/>
    </location>
</feature>
<reference evidence="3 4" key="1">
    <citation type="submission" date="2020-01" db="EMBL/GenBank/DDBJ databases">
        <title>Paenibacillus sp. nov., isolated from tomato rhizosphere.</title>
        <authorList>
            <person name="Weon H.-Y."/>
            <person name="Lee S.A."/>
        </authorList>
    </citation>
    <scope>NUCLEOTIDE SEQUENCE [LARGE SCALE GENOMIC DNA]</scope>
    <source>
        <strain evidence="3 4">12200R-189</strain>
    </source>
</reference>
<keyword evidence="2" id="KW-1133">Transmembrane helix</keyword>
<evidence type="ECO:0000313" key="4">
    <source>
        <dbReference type="Proteomes" id="UP000476064"/>
    </source>
</evidence>
<evidence type="ECO:0000256" key="1">
    <source>
        <dbReference type="SAM" id="MobiDB-lite"/>
    </source>
</evidence>
<dbReference type="RefSeq" id="WP_162356783.1">
    <property type="nucleotide sequence ID" value="NZ_CP048209.1"/>
</dbReference>
<sequence>MSRVQKFGKKKGPAPAQDESAAALEAEWGLEAGGEETVRLPPRRQTHPSNKQQMTRWFYRVLITLFIALLIGLLWWGRQFDY</sequence>
<dbReference type="AlphaFoldDB" id="A0A6C0FTL7"/>
<evidence type="ECO:0000256" key="2">
    <source>
        <dbReference type="SAM" id="Phobius"/>
    </source>
</evidence>
<feature type="transmembrane region" description="Helical" evidence="2">
    <location>
        <begin position="57"/>
        <end position="76"/>
    </location>
</feature>
<accession>A0A6C0FTL7</accession>
<keyword evidence="2" id="KW-0472">Membrane</keyword>
<gene>
    <name evidence="3" type="ORF">GXP70_11550</name>
</gene>